<gene>
    <name evidence="2" type="ORF">NS226_10990</name>
    <name evidence="3" type="ORF">NS365_01515</name>
</gene>
<protein>
    <recommendedName>
        <fullName evidence="1">N-acetyltransferase domain-containing protein</fullName>
    </recommendedName>
</protein>
<dbReference type="PROSITE" id="PS51186">
    <property type="entry name" value="GNAT"/>
    <property type="match status" value="1"/>
</dbReference>
<dbReference type="SUPFAM" id="SSF55729">
    <property type="entry name" value="Acyl-CoA N-acyltransferases (Nat)"/>
    <property type="match status" value="1"/>
</dbReference>
<evidence type="ECO:0000313" key="2">
    <source>
        <dbReference type="EMBL" id="KTQ95668.1"/>
    </source>
</evidence>
<comment type="caution">
    <text evidence="3">The sequence shown here is derived from an EMBL/GenBank/DDBJ whole genome shotgun (WGS) entry which is preliminary data.</text>
</comment>
<name>A0A175RWV1_9HYPH</name>
<dbReference type="CDD" id="cd04301">
    <property type="entry name" value="NAT_SF"/>
    <property type="match status" value="1"/>
</dbReference>
<dbReference type="EMBL" id="LDPZ01000021">
    <property type="protein sequence ID" value="KTQ95668.1"/>
    <property type="molecule type" value="Genomic_DNA"/>
</dbReference>
<reference evidence="4 5" key="1">
    <citation type="journal article" date="2016" name="Front. Microbiol.">
        <title>Genomic Resource of Rice Seed Associated Bacteria.</title>
        <authorList>
            <person name="Midha S."/>
            <person name="Bansal K."/>
            <person name="Sharma S."/>
            <person name="Kumar N."/>
            <person name="Patil P.P."/>
            <person name="Chaudhry V."/>
            <person name="Patil P.B."/>
        </authorList>
    </citation>
    <scope>NUCLEOTIDE SEQUENCE [LARGE SCALE GENOMIC DNA]</scope>
    <source>
        <strain evidence="2 4">NS226</strain>
        <strain evidence="3 5">NS365</strain>
    </source>
</reference>
<dbReference type="AlphaFoldDB" id="A0A175RWV1"/>
<dbReference type="STRING" id="401562.NS365_01515"/>
<keyword evidence="5" id="KW-1185">Reference proteome</keyword>
<dbReference type="Proteomes" id="UP000078272">
    <property type="component" value="Unassembled WGS sequence"/>
</dbReference>
<organism evidence="3 5">
    <name type="scientific">Aureimonas ureilytica</name>
    <dbReference type="NCBI Taxonomy" id="401562"/>
    <lineage>
        <taxon>Bacteria</taxon>
        <taxon>Pseudomonadati</taxon>
        <taxon>Pseudomonadota</taxon>
        <taxon>Alphaproteobacteria</taxon>
        <taxon>Hyphomicrobiales</taxon>
        <taxon>Aurantimonadaceae</taxon>
        <taxon>Aureimonas</taxon>
    </lineage>
</organism>
<dbReference type="Proteomes" id="UP000078529">
    <property type="component" value="Unassembled WGS sequence"/>
</dbReference>
<evidence type="ECO:0000313" key="3">
    <source>
        <dbReference type="EMBL" id="KTR08210.1"/>
    </source>
</evidence>
<dbReference type="Gene3D" id="3.40.630.30">
    <property type="match status" value="1"/>
</dbReference>
<dbReference type="InterPro" id="IPR000182">
    <property type="entry name" value="GNAT_dom"/>
</dbReference>
<sequence>MVVHSMDDFVKMAVVRAAVYMGEKAFAYDQQFDGNDFAATHLLASVRGEPAGCIRIRFFGDFAKMERLAVRREFRKSRLAFELVRAAVDLCRAKGYRKLYGHASEEYLSFWLHFGFKVRDNGAPFELASWPLVEMIEDIEPFDDAVRLGDDPIRTIRPEGSWNQPCALERASTLAS</sequence>
<accession>A0A175RWV1</accession>
<dbReference type="GO" id="GO:0016747">
    <property type="term" value="F:acyltransferase activity, transferring groups other than amino-acyl groups"/>
    <property type="evidence" value="ECO:0007669"/>
    <property type="project" value="InterPro"/>
</dbReference>
<evidence type="ECO:0000313" key="4">
    <source>
        <dbReference type="Proteomes" id="UP000078272"/>
    </source>
</evidence>
<evidence type="ECO:0000259" key="1">
    <source>
        <dbReference type="PROSITE" id="PS51186"/>
    </source>
</evidence>
<dbReference type="EMBL" id="LDQA01000005">
    <property type="protein sequence ID" value="KTR08210.1"/>
    <property type="molecule type" value="Genomic_DNA"/>
</dbReference>
<dbReference type="InterPro" id="IPR016181">
    <property type="entry name" value="Acyl_CoA_acyltransferase"/>
</dbReference>
<feature type="domain" description="N-acetyltransferase" evidence="1">
    <location>
        <begin position="1"/>
        <end position="140"/>
    </location>
</feature>
<dbReference type="PATRIC" id="fig|401562.3.peg.1703"/>
<dbReference type="Pfam" id="PF00583">
    <property type="entry name" value="Acetyltransf_1"/>
    <property type="match status" value="1"/>
</dbReference>
<evidence type="ECO:0000313" key="5">
    <source>
        <dbReference type="Proteomes" id="UP000078529"/>
    </source>
</evidence>
<proteinExistence type="predicted"/>